<name>A0ABP0K8P9_9DINO</name>
<protein>
    <submittedName>
        <fullName evidence="1">Uncharacterized protein</fullName>
    </submittedName>
</protein>
<reference evidence="1 2" key="1">
    <citation type="submission" date="2024-02" db="EMBL/GenBank/DDBJ databases">
        <authorList>
            <person name="Chen Y."/>
            <person name="Shah S."/>
            <person name="Dougan E. K."/>
            <person name="Thang M."/>
            <person name="Chan C."/>
        </authorList>
    </citation>
    <scope>NUCLEOTIDE SEQUENCE [LARGE SCALE GENOMIC DNA]</scope>
</reference>
<proteinExistence type="predicted"/>
<comment type="caution">
    <text evidence="1">The sequence shown here is derived from an EMBL/GenBank/DDBJ whole genome shotgun (WGS) entry which is preliminary data.</text>
</comment>
<gene>
    <name evidence="1" type="ORF">SCF082_LOCUS16102</name>
</gene>
<keyword evidence="2" id="KW-1185">Reference proteome</keyword>
<organism evidence="1 2">
    <name type="scientific">Durusdinium trenchii</name>
    <dbReference type="NCBI Taxonomy" id="1381693"/>
    <lineage>
        <taxon>Eukaryota</taxon>
        <taxon>Sar</taxon>
        <taxon>Alveolata</taxon>
        <taxon>Dinophyceae</taxon>
        <taxon>Suessiales</taxon>
        <taxon>Symbiodiniaceae</taxon>
        <taxon>Durusdinium</taxon>
    </lineage>
</organism>
<evidence type="ECO:0000313" key="1">
    <source>
        <dbReference type="EMBL" id="CAK9023172.1"/>
    </source>
</evidence>
<dbReference type="EMBL" id="CAXAMM010010353">
    <property type="protein sequence ID" value="CAK9023172.1"/>
    <property type="molecule type" value="Genomic_DNA"/>
</dbReference>
<sequence>MASNGLHAIDQFALVLALGEAVRPSGQGCFSLDVEKYSHWYPRTPKTQVTHDKTMDACIMEVDPTEEEAQLKILFVPWMSRYSFFFLQEFSELNCEFKMIGIPSRQRESLRQQLCSCSLRFSRCFARLLKRRGMKI</sequence>
<dbReference type="Proteomes" id="UP001642464">
    <property type="component" value="Unassembled WGS sequence"/>
</dbReference>
<accession>A0ABP0K8P9</accession>
<evidence type="ECO:0000313" key="2">
    <source>
        <dbReference type="Proteomes" id="UP001642464"/>
    </source>
</evidence>